<reference evidence="2 3" key="1">
    <citation type="submission" date="2005-09" db="EMBL/GenBank/DDBJ databases">
        <authorList>
            <person name="Mural R.J."/>
            <person name="Li P.W."/>
            <person name="Adams M.D."/>
            <person name="Amanatides P.G."/>
            <person name="Baden-Tillson H."/>
            <person name="Barnstead M."/>
            <person name="Chin S.H."/>
            <person name="Dew I."/>
            <person name="Evans C.A."/>
            <person name="Ferriera S."/>
            <person name="Flanigan M."/>
            <person name="Fosler C."/>
            <person name="Glodek A."/>
            <person name="Gu Z."/>
            <person name="Holt R.A."/>
            <person name="Jennings D."/>
            <person name="Kraft C.L."/>
            <person name="Lu F."/>
            <person name="Nguyen T."/>
            <person name="Nusskern D.R."/>
            <person name="Pfannkoch C.M."/>
            <person name="Sitter C."/>
            <person name="Sutton G.G."/>
            <person name="Venter J.C."/>
            <person name="Wang Z."/>
            <person name="Woodage T."/>
            <person name="Zheng X.H."/>
            <person name="Zhong F."/>
        </authorList>
    </citation>
    <scope>NUCLEOTIDE SEQUENCE [LARGE SCALE GENOMIC DNA]</scope>
    <source>
        <strain>BN</strain>
        <strain evidence="3">Sprague-Dawley</strain>
    </source>
</reference>
<dbReference type="AlphaFoldDB" id="A6K3H4"/>
<name>A6K3H4_RAT</name>
<accession>A6K3H4</accession>
<dbReference type="Proteomes" id="UP000234681">
    <property type="component" value="Chromosome 2"/>
</dbReference>
<feature type="region of interest" description="Disordered" evidence="1">
    <location>
        <begin position="1"/>
        <end position="26"/>
    </location>
</feature>
<gene>
    <name evidence="2" type="ORF">rCG_51902</name>
</gene>
<protein>
    <submittedName>
        <fullName evidence="2">RCG51902</fullName>
    </submittedName>
</protein>
<evidence type="ECO:0000256" key="1">
    <source>
        <dbReference type="SAM" id="MobiDB-lite"/>
    </source>
</evidence>
<proteinExistence type="predicted"/>
<dbReference type="EMBL" id="CH474015">
    <property type="protein sequence ID" value="EDL85526.1"/>
    <property type="molecule type" value="Genomic_DNA"/>
</dbReference>
<sequence>MLQRNWESHGAALRRASSPVRRRLRS</sequence>
<organism evidence="2 3">
    <name type="scientific">Rattus norvegicus</name>
    <name type="common">Rat</name>
    <dbReference type="NCBI Taxonomy" id="10116"/>
    <lineage>
        <taxon>Eukaryota</taxon>
        <taxon>Metazoa</taxon>
        <taxon>Chordata</taxon>
        <taxon>Craniata</taxon>
        <taxon>Vertebrata</taxon>
        <taxon>Euteleostomi</taxon>
        <taxon>Mammalia</taxon>
        <taxon>Eutheria</taxon>
        <taxon>Euarchontoglires</taxon>
        <taxon>Glires</taxon>
        <taxon>Rodentia</taxon>
        <taxon>Myomorpha</taxon>
        <taxon>Muroidea</taxon>
        <taxon>Muridae</taxon>
        <taxon>Murinae</taxon>
        <taxon>Rattus</taxon>
    </lineage>
</organism>
<evidence type="ECO:0000313" key="3">
    <source>
        <dbReference type="Proteomes" id="UP000234681"/>
    </source>
</evidence>
<evidence type="ECO:0000313" key="2">
    <source>
        <dbReference type="EMBL" id="EDL85526.1"/>
    </source>
</evidence>